<protein>
    <submittedName>
        <fullName evidence="1">ABC transporter ATP-binding protein</fullName>
    </submittedName>
</protein>
<proteinExistence type="predicted"/>
<dbReference type="Proteomes" id="UP000824156">
    <property type="component" value="Unassembled WGS sequence"/>
</dbReference>
<comment type="caution">
    <text evidence="1">The sequence shown here is derived from an EMBL/GenBank/DDBJ whole genome shotgun (WGS) entry which is preliminary data.</text>
</comment>
<dbReference type="GO" id="GO:0005524">
    <property type="term" value="F:ATP binding"/>
    <property type="evidence" value="ECO:0007669"/>
    <property type="project" value="UniProtKB-KW"/>
</dbReference>
<reference evidence="1" key="2">
    <citation type="submission" date="2021-04" db="EMBL/GenBank/DDBJ databases">
        <authorList>
            <person name="Gilroy R."/>
        </authorList>
    </citation>
    <scope>NUCLEOTIDE SEQUENCE</scope>
    <source>
        <strain evidence="1">1719</strain>
    </source>
</reference>
<dbReference type="EMBL" id="DXEZ01000066">
    <property type="protein sequence ID" value="HIX53836.1"/>
    <property type="molecule type" value="Genomic_DNA"/>
</dbReference>
<sequence>IVDETGLTVIIVSHDPQEVLSLAQSILLLNKGAFEAKGSPRELYEAPPTPYVAKLLAKSNVLSSRQAQAFGIVTERDICIHREWVDCSIDEQGDFVVQDIYFRGFYSELLIHKDDIELHIVKHSNTPIPKIGQKLSVDILRFIEMQKG</sequence>
<organism evidence="1 2">
    <name type="scientific">Candidatus Sphingobacterium stercoripullorum</name>
    <dbReference type="NCBI Taxonomy" id="2838759"/>
    <lineage>
        <taxon>Bacteria</taxon>
        <taxon>Pseudomonadati</taxon>
        <taxon>Bacteroidota</taxon>
        <taxon>Sphingobacteriia</taxon>
        <taxon>Sphingobacteriales</taxon>
        <taxon>Sphingobacteriaceae</taxon>
        <taxon>Sphingobacterium</taxon>
    </lineage>
</organism>
<dbReference type="SUPFAM" id="SSF52540">
    <property type="entry name" value="P-loop containing nucleoside triphosphate hydrolases"/>
    <property type="match status" value="1"/>
</dbReference>
<accession>A0A9D1W7D2</accession>
<dbReference type="InterPro" id="IPR027417">
    <property type="entry name" value="P-loop_NTPase"/>
</dbReference>
<dbReference type="Gene3D" id="3.40.50.300">
    <property type="entry name" value="P-loop containing nucleotide triphosphate hydrolases"/>
    <property type="match status" value="1"/>
</dbReference>
<name>A0A9D1W7D2_9SPHI</name>
<feature type="non-terminal residue" evidence="1">
    <location>
        <position position="1"/>
    </location>
</feature>
<gene>
    <name evidence="1" type="ORF">H9853_02320</name>
</gene>
<keyword evidence="1" id="KW-0547">Nucleotide-binding</keyword>
<keyword evidence="1" id="KW-0067">ATP-binding</keyword>
<reference evidence="1" key="1">
    <citation type="journal article" date="2021" name="PeerJ">
        <title>Extensive microbial diversity within the chicken gut microbiome revealed by metagenomics and culture.</title>
        <authorList>
            <person name="Gilroy R."/>
            <person name="Ravi A."/>
            <person name="Getino M."/>
            <person name="Pursley I."/>
            <person name="Horton D.L."/>
            <person name="Alikhan N.F."/>
            <person name="Baker D."/>
            <person name="Gharbi K."/>
            <person name="Hall N."/>
            <person name="Watson M."/>
            <person name="Adriaenssens E.M."/>
            <person name="Foster-Nyarko E."/>
            <person name="Jarju S."/>
            <person name="Secka A."/>
            <person name="Antonio M."/>
            <person name="Oren A."/>
            <person name="Chaudhuri R.R."/>
            <person name="La Ragione R."/>
            <person name="Hildebrand F."/>
            <person name="Pallen M.J."/>
        </authorList>
    </citation>
    <scope>NUCLEOTIDE SEQUENCE</scope>
    <source>
        <strain evidence="1">1719</strain>
    </source>
</reference>
<evidence type="ECO:0000313" key="2">
    <source>
        <dbReference type="Proteomes" id="UP000824156"/>
    </source>
</evidence>
<evidence type="ECO:0000313" key="1">
    <source>
        <dbReference type="EMBL" id="HIX53836.1"/>
    </source>
</evidence>
<dbReference type="AlphaFoldDB" id="A0A9D1W7D2"/>